<accession>A0A6L2MV51</accession>
<organism evidence="1">
    <name type="scientific">Tanacetum cinerariifolium</name>
    <name type="common">Dalmatian daisy</name>
    <name type="synonym">Chrysanthemum cinerariifolium</name>
    <dbReference type="NCBI Taxonomy" id="118510"/>
    <lineage>
        <taxon>Eukaryota</taxon>
        <taxon>Viridiplantae</taxon>
        <taxon>Streptophyta</taxon>
        <taxon>Embryophyta</taxon>
        <taxon>Tracheophyta</taxon>
        <taxon>Spermatophyta</taxon>
        <taxon>Magnoliopsida</taxon>
        <taxon>eudicotyledons</taxon>
        <taxon>Gunneridae</taxon>
        <taxon>Pentapetalae</taxon>
        <taxon>asterids</taxon>
        <taxon>campanulids</taxon>
        <taxon>Asterales</taxon>
        <taxon>Asteraceae</taxon>
        <taxon>Asteroideae</taxon>
        <taxon>Anthemideae</taxon>
        <taxon>Anthemidinae</taxon>
        <taxon>Tanacetum</taxon>
    </lineage>
</organism>
<name>A0A6L2MV51_TANCI</name>
<protein>
    <submittedName>
        <fullName evidence="1">Uncharacterized protein</fullName>
    </submittedName>
</protein>
<dbReference type="EMBL" id="BKCJ010007216">
    <property type="protein sequence ID" value="GEU76124.1"/>
    <property type="molecule type" value="Genomic_DNA"/>
</dbReference>
<sequence>MILAVKQGYLARYGSRVSGYTVVKSVSSTFPTPCDVKPLLNIASQGHRHVVRLLCSIWRVSETRSNVEIGSFDVNVATWPHVGEL</sequence>
<dbReference type="AlphaFoldDB" id="A0A6L2MV51"/>
<proteinExistence type="predicted"/>
<evidence type="ECO:0000313" key="1">
    <source>
        <dbReference type="EMBL" id="GEU76124.1"/>
    </source>
</evidence>
<comment type="caution">
    <text evidence="1">The sequence shown here is derived from an EMBL/GenBank/DDBJ whole genome shotgun (WGS) entry which is preliminary data.</text>
</comment>
<reference evidence="1" key="1">
    <citation type="journal article" date="2019" name="Sci. Rep.">
        <title>Draft genome of Tanacetum cinerariifolium, the natural source of mosquito coil.</title>
        <authorList>
            <person name="Yamashiro T."/>
            <person name="Shiraishi A."/>
            <person name="Satake H."/>
            <person name="Nakayama K."/>
        </authorList>
    </citation>
    <scope>NUCLEOTIDE SEQUENCE</scope>
</reference>
<gene>
    <name evidence="1" type="ORF">Tci_048102</name>
</gene>